<feature type="compositionally biased region" description="Basic and acidic residues" evidence="1">
    <location>
        <begin position="405"/>
        <end position="424"/>
    </location>
</feature>
<comment type="caution">
    <text evidence="2">The sequence shown here is derived from an EMBL/GenBank/DDBJ whole genome shotgun (WGS) entry which is preliminary data.</text>
</comment>
<accession>A0ABU8N8Z6</accession>
<feature type="region of interest" description="Disordered" evidence="1">
    <location>
        <begin position="386"/>
        <end position="424"/>
    </location>
</feature>
<evidence type="ECO:0000256" key="1">
    <source>
        <dbReference type="SAM" id="MobiDB-lite"/>
    </source>
</evidence>
<dbReference type="RefSeq" id="WP_337715757.1">
    <property type="nucleotide sequence ID" value="NZ_JBBEGL010000005.1"/>
</dbReference>
<evidence type="ECO:0000313" key="3">
    <source>
        <dbReference type="Proteomes" id="UP001370100"/>
    </source>
</evidence>
<dbReference type="Proteomes" id="UP001370100">
    <property type="component" value="Unassembled WGS sequence"/>
</dbReference>
<dbReference type="EMBL" id="JBBEGL010000005">
    <property type="protein sequence ID" value="MEJ2888837.1"/>
    <property type="molecule type" value="Genomic_DNA"/>
</dbReference>
<feature type="compositionally biased region" description="Basic and acidic residues" evidence="1">
    <location>
        <begin position="386"/>
        <end position="395"/>
    </location>
</feature>
<proteinExistence type="predicted"/>
<protein>
    <submittedName>
        <fullName evidence="2">Uncharacterized protein</fullName>
    </submittedName>
</protein>
<organism evidence="2 3">
    <name type="scientific">Actinomycetospora aeridis</name>
    <dbReference type="NCBI Taxonomy" id="3129231"/>
    <lineage>
        <taxon>Bacteria</taxon>
        <taxon>Bacillati</taxon>
        <taxon>Actinomycetota</taxon>
        <taxon>Actinomycetes</taxon>
        <taxon>Pseudonocardiales</taxon>
        <taxon>Pseudonocardiaceae</taxon>
        <taxon>Actinomycetospora</taxon>
    </lineage>
</organism>
<gene>
    <name evidence="2" type="ORF">WCD41_20425</name>
</gene>
<keyword evidence="3" id="KW-1185">Reference proteome</keyword>
<name>A0ABU8N8Z6_9PSEU</name>
<sequence length="424" mass="46184">MAISEGEVVAWAEDGRFLITGDEGAVDRFVAELEPRRRMSVTDFRPAADAVAVLSAVIGAKQAAAALVQVDPVKWAQLLQRGVPDGTGAFLPTVRDAKGLFMHNMRLRPISGLQAANMQGTLVMLALRLAIEEVKRAVERIAADVDDLKRTAEASAIGDLAGLYRVLANARKQADDTGSIPQAGWDAVAPHEVTAQQAADRLRVLLHRRIQDLPLDGDAGERLEQAQRLVDDEFFARNLRLLVLAEQCRLLWRSLKLDQIRRTEPDALVGEAMAAKTLLEENAAADQRLINDLEHALSRLGKLGPLDGSRFLTRDELPASVKALRAQVEDFAATRQQQIDSWVPDPSPTLGDALSELGLRAEAVAIDVRRTVGSWLVDLGSALSKEPEPTVKETVDAGDVPKALDAPERRTVTMRVREEADQPG</sequence>
<evidence type="ECO:0000313" key="2">
    <source>
        <dbReference type="EMBL" id="MEJ2888837.1"/>
    </source>
</evidence>
<reference evidence="2 3" key="1">
    <citation type="submission" date="2024-03" db="EMBL/GenBank/DDBJ databases">
        <title>Actinomycetospora sp. OC33-EN06, a novel actinomycete isolated from wild orchid (Aerides multiflora).</title>
        <authorList>
            <person name="Suriyachadkun C."/>
        </authorList>
    </citation>
    <scope>NUCLEOTIDE SEQUENCE [LARGE SCALE GENOMIC DNA]</scope>
    <source>
        <strain evidence="2 3">OC33-EN06</strain>
    </source>
</reference>